<dbReference type="OrthoDB" id="2786695at2"/>
<organism evidence="2 3">
    <name type="scientific">Snodgrassella alvi</name>
    <dbReference type="NCBI Taxonomy" id="1196083"/>
    <lineage>
        <taxon>Bacteria</taxon>
        <taxon>Pseudomonadati</taxon>
        <taxon>Pseudomonadota</taxon>
        <taxon>Betaproteobacteria</taxon>
        <taxon>Neisseriales</taxon>
        <taxon>Neisseriaceae</taxon>
        <taxon>Snodgrassella</taxon>
    </lineage>
</organism>
<dbReference type="EMBL" id="MEIS01000126">
    <property type="protein sequence ID" value="PIT52951.1"/>
    <property type="molecule type" value="Genomic_DNA"/>
</dbReference>
<name>A0A2N9XUA9_9NEIS</name>
<proteinExistence type="predicted"/>
<evidence type="ECO:0000313" key="3">
    <source>
        <dbReference type="Proteomes" id="UP000229434"/>
    </source>
</evidence>
<comment type="caution">
    <text evidence="2">The sequence shown here is derived from an EMBL/GenBank/DDBJ whole genome shotgun (WGS) entry which is preliminary data.</text>
</comment>
<dbReference type="RefSeq" id="WP_100138397.1">
    <property type="nucleotide sequence ID" value="NZ_MEIS01000126.1"/>
</dbReference>
<dbReference type="Proteomes" id="UP000229434">
    <property type="component" value="Unassembled WGS sequence"/>
</dbReference>
<dbReference type="AlphaFoldDB" id="A0A2N9XUA9"/>
<evidence type="ECO:0000259" key="1">
    <source>
        <dbReference type="Pfam" id="PF20283"/>
    </source>
</evidence>
<reference evidence="2 3" key="1">
    <citation type="journal article" date="2017" name="MBio">
        <title>Type VI secretion-mediated competition in the bee gut microbiome.</title>
        <authorList>
            <person name="Steele M.I."/>
            <person name="Kwong W.K."/>
            <person name="Powell J.E."/>
            <person name="Whiteley M."/>
            <person name="Moran N.A."/>
        </authorList>
    </citation>
    <scope>NUCLEOTIDE SEQUENCE [LARGE SCALE GENOMIC DNA]</scope>
    <source>
        <strain evidence="2 3">Nev3CBA3</strain>
    </source>
</reference>
<accession>A0A2N9XUA9</accession>
<gene>
    <name evidence="2" type="ORF">BHC49_11845</name>
</gene>
<dbReference type="InterPro" id="IPR046913">
    <property type="entry name" value="ABC-3C_CTD7"/>
</dbReference>
<protein>
    <recommendedName>
        <fullName evidence="1">ABC-three component systems C-terminal domain-containing protein</fullName>
    </recommendedName>
</protein>
<evidence type="ECO:0000313" key="2">
    <source>
        <dbReference type="EMBL" id="PIT52951.1"/>
    </source>
</evidence>
<feature type="domain" description="ABC-three component systems C-terminal" evidence="1">
    <location>
        <begin position="269"/>
        <end position="408"/>
    </location>
</feature>
<sequence length="414" mass="49103">MDTVKIELNKSSAGAQGLGFDYQFYYFIYLALQLKEGEKIGYESIEDVHLETNENTKILIQLKHSIQTDKTGGIVTMSNRDPILWETLSRWVGYIKKLDDFLTIHSFRFITNKTENNNEFIKIHKQFIFDKNLSLFKKQLVELLNKTRGNESRKHIDIVLNLDEKNLSEFLLKLDIQLDVGDIEQKIKNFINNNWPVPEKDLDKIYSQLFTKLSHSKYDGIRKCQNFVMTFDEIKLLKVNVCKDVYGNVSLPIRNFINELPENLEEQMFIRQLNEIGELGYGEKKSRRITKYTTFMLNAMNNIAWWLKDNYVTTEQIEKFESTCVERWERIFDDQYREIERAIYNNEANIDELEKNICNQAIGVVRGIRELDLKIDGFQNTIGIEINNGFFYSLSNRLEIGWHYEWEKKYKTQY</sequence>
<dbReference type="Pfam" id="PF20283">
    <property type="entry name" value="CTD7"/>
    <property type="match status" value="1"/>
</dbReference>